<dbReference type="InParanoid" id="H9G4N1"/>
<dbReference type="SMART" id="SM00086">
    <property type="entry name" value="PAC"/>
    <property type="match status" value="1"/>
</dbReference>
<keyword evidence="11" id="KW-1185">Reference proteome</keyword>
<reference evidence="10" key="2">
    <citation type="submission" date="2025-08" db="UniProtKB">
        <authorList>
            <consortium name="Ensembl"/>
        </authorList>
    </citation>
    <scope>IDENTIFICATION</scope>
</reference>
<dbReference type="Pfam" id="PF00010">
    <property type="entry name" value="HLH"/>
    <property type="match status" value="1"/>
</dbReference>
<evidence type="ECO:0008006" key="12">
    <source>
        <dbReference type="Google" id="ProtNLM"/>
    </source>
</evidence>
<evidence type="ECO:0000313" key="10">
    <source>
        <dbReference type="Ensembl" id="ENSACAP00000001007.4"/>
    </source>
</evidence>
<dbReference type="HOGENOM" id="CLU_010044_2_2_1"/>
<dbReference type="Gene3D" id="3.30.450.20">
    <property type="entry name" value="PAS domain"/>
    <property type="match status" value="2"/>
</dbReference>
<dbReference type="Proteomes" id="UP000001646">
    <property type="component" value="Unplaced"/>
</dbReference>
<dbReference type="FunFam" id="3.30.450.20:FF:000016">
    <property type="entry name" value="Circadian locomoter output cycles protein"/>
    <property type="match status" value="1"/>
</dbReference>
<reference evidence="10" key="1">
    <citation type="submission" date="2009-12" db="EMBL/GenBank/DDBJ databases">
        <title>The Genome Sequence of Anolis carolinensis (Green Anole Lizard).</title>
        <authorList>
            <consortium name="The Genome Sequencing Platform"/>
            <person name="Di Palma F."/>
            <person name="Alfoldi J."/>
            <person name="Heiman D."/>
            <person name="Young S."/>
            <person name="Grabherr M."/>
            <person name="Johnson J."/>
            <person name="Lander E.S."/>
            <person name="Lindblad-Toh K."/>
        </authorList>
    </citation>
    <scope>NUCLEOTIDE SEQUENCE [LARGE SCALE GENOMIC DNA]</scope>
    <source>
        <strain evidence="10">JBL SC #1</strain>
    </source>
</reference>
<evidence type="ECO:0000256" key="6">
    <source>
        <dbReference type="ARBA" id="ARBA00023242"/>
    </source>
</evidence>
<dbReference type="PANTHER" id="PTHR46055">
    <property type="entry name" value="CIRCADIAN LOCOMOTER OUTPUT CYCLES PROTEIN KAPUT"/>
    <property type="match status" value="1"/>
</dbReference>
<feature type="region of interest" description="Disordered" evidence="7">
    <location>
        <begin position="1"/>
        <end position="21"/>
    </location>
</feature>
<proteinExistence type="predicted"/>
<dbReference type="SUPFAM" id="SSF55785">
    <property type="entry name" value="PYP-like sensor domain (PAS domain)"/>
    <property type="match status" value="1"/>
</dbReference>
<dbReference type="Bgee" id="ENSACAG00000000987">
    <property type="expression patterns" value="Expressed in embryonic post-anal tail and 7 other cell types or tissues"/>
</dbReference>
<evidence type="ECO:0000313" key="11">
    <source>
        <dbReference type="Proteomes" id="UP000001646"/>
    </source>
</evidence>
<dbReference type="AlphaFoldDB" id="H9G4N1"/>
<dbReference type="InterPro" id="IPR036638">
    <property type="entry name" value="HLH_DNA-bd_sf"/>
</dbReference>
<dbReference type="CDD" id="cd00130">
    <property type="entry name" value="PAS"/>
    <property type="match status" value="1"/>
</dbReference>
<dbReference type="GeneTree" id="ENSGT00940000164304"/>
<protein>
    <recommendedName>
        <fullName evidence="12">Clock circadian regulator</fullName>
    </recommendedName>
</protein>
<dbReference type="InterPro" id="IPR035965">
    <property type="entry name" value="PAS-like_dom_sf"/>
</dbReference>
<evidence type="ECO:0000256" key="3">
    <source>
        <dbReference type="ARBA" id="ARBA00023108"/>
    </source>
</evidence>
<dbReference type="SMART" id="SM00353">
    <property type="entry name" value="HLH"/>
    <property type="match status" value="1"/>
</dbReference>
<evidence type="ECO:0000256" key="5">
    <source>
        <dbReference type="ARBA" id="ARBA00023163"/>
    </source>
</evidence>
<dbReference type="InterPro" id="IPR047230">
    <property type="entry name" value="CLOCK-like"/>
</dbReference>
<feature type="domain" description="BHLH" evidence="9">
    <location>
        <begin position="9"/>
        <end position="61"/>
    </location>
</feature>
<evidence type="ECO:0000256" key="1">
    <source>
        <dbReference type="ARBA" id="ARBA00022737"/>
    </source>
</evidence>
<evidence type="ECO:0000259" key="9">
    <source>
        <dbReference type="PROSITE" id="PS50888"/>
    </source>
</evidence>
<keyword evidence="1" id="KW-0677">Repeat</keyword>
<dbReference type="InterPro" id="IPR011598">
    <property type="entry name" value="bHLH_dom"/>
</dbReference>
<sequence>MDEDEKDRAKRASRNKSEKKRRDQFNVLIKELCTMLQGHGHPLKMDKSTILQRTIDFLQKQREITAQTEACEIRQDWKPSFLSNEEFTQLMLEVRRGDVGCIEGDISLPFAKYKTKHRPMQIMPFQFCNSEMLSLFLSAEKQIEFCCHFARGNLDPNETITYEYVKFVVDFKYFTHVPTSSHNGFESAIARVFRSANEEQICLVATVRLVTPQFLKELCNVEEPCEEFTSRHSLEWKFLFLDHRAPPIIGYLPFEVLGTSGYDYYHADDLELLARCHEHLMQFGKGKSCYYRFLTKGQQWIWLQTHYYITYHQWNSKPEFIVCTHTVIFPCVRRLARILPYIKRLRLRIGLQCFHYSRPFGS</sequence>
<dbReference type="PROSITE" id="PS50888">
    <property type="entry name" value="BHLH"/>
    <property type="match status" value="1"/>
</dbReference>
<accession>H9G4N1</accession>
<organism evidence="10 11">
    <name type="scientific">Anolis carolinensis</name>
    <name type="common">Green anole</name>
    <name type="synonym">American chameleon</name>
    <dbReference type="NCBI Taxonomy" id="28377"/>
    <lineage>
        <taxon>Eukaryota</taxon>
        <taxon>Metazoa</taxon>
        <taxon>Chordata</taxon>
        <taxon>Craniata</taxon>
        <taxon>Vertebrata</taxon>
        <taxon>Euteleostomi</taxon>
        <taxon>Lepidosauria</taxon>
        <taxon>Squamata</taxon>
        <taxon>Bifurcata</taxon>
        <taxon>Unidentata</taxon>
        <taxon>Episquamata</taxon>
        <taxon>Toxicofera</taxon>
        <taxon>Iguania</taxon>
        <taxon>Dactyloidae</taxon>
        <taxon>Anolis</taxon>
    </lineage>
</organism>
<evidence type="ECO:0000259" key="8">
    <source>
        <dbReference type="PROSITE" id="PS50112"/>
    </source>
</evidence>
<feature type="compositionally biased region" description="Basic and acidic residues" evidence="7">
    <location>
        <begin position="1"/>
        <end position="10"/>
    </location>
</feature>
<dbReference type="GO" id="GO:0000981">
    <property type="term" value="F:DNA-binding transcription factor activity, RNA polymerase II-specific"/>
    <property type="evidence" value="ECO:0007669"/>
    <property type="project" value="InterPro"/>
</dbReference>
<name>H9G4N1_ANOCA</name>
<dbReference type="InterPro" id="IPR000014">
    <property type="entry name" value="PAS"/>
</dbReference>
<evidence type="ECO:0000256" key="7">
    <source>
        <dbReference type="SAM" id="MobiDB-lite"/>
    </source>
</evidence>
<dbReference type="SMART" id="SM00091">
    <property type="entry name" value="PAS"/>
    <property type="match status" value="1"/>
</dbReference>
<keyword evidence="4" id="KW-0238">DNA-binding</keyword>
<dbReference type="PANTHER" id="PTHR46055:SF4">
    <property type="entry name" value="CIRCADIAN CLOCK PROTEIN PASD1"/>
    <property type="match status" value="1"/>
</dbReference>
<dbReference type="PROSITE" id="PS50112">
    <property type="entry name" value="PAS"/>
    <property type="match status" value="1"/>
</dbReference>
<evidence type="ECO:0000256" key="2">
    <source>
        <dbReference type="ARBA" id="ARBA00023015"/>
    </source>
</evidence>
<dbReference type="InterPro" id="IPR001610">
    <property type="entry name" value="PAC"/>
</dbReference>
<dbReference type="Ensembl" id="ENSACAT00000001036.4">
    <property type="protein sequence ID" value="ENSACAP00000001007.4"/>
    <property type="gene ID" value="ENSACAG00000000987.4"/>
</dbReference>
<evidence type="ECO:0000256" key="4">
    <source>
        <dbReference type="ARBA" id="ARBA00023125"/>
    </source>
</evidence>
<dbReference type="Pfam" id="PF14598">
    <property type="entry name" value="PAS_11"/>
    <property type="match status" value="1"/>
</dbReference>
<keyword evidence="3" id="KW-0090">Biological rhythms</keyword>
<feature type="domain" description="PAS" evidence="8">
    <location>
        <begin position="237"/>
        <end position="284"/>
    </location>
</feature>
<dbReference type="GO" id="GO:0003677">
    <property type="term" value="F:DNA binding"/>
    <property type="evidence" value="ECO:0007669"/>
    <property type="project" value="UniProtKB-KW"/>
</dbReference>
<keyword evidence="2" id="KW-0805">Transcription regulation</keyword>
<reference evidence="10" key="3">
    <citation type="submission" date="2025-09" db="UniProtKB">
        <authorList>
            <consortium name="Ensembl"/>
        </authorList>
    </citation>
    <scope>IDENTIFICATION</scope>
</reference>
<keyword evidence="5" id="KW-0804">Transcription</keyword>
<keyword evidence="6" id="KW-0539">Nucleus</keyword>
<dbReference type="STRING" id="28377.ENSACAP00000001007"/>
<dbReference type="GO" id="GO:0032922">
    <property type="term" value="P:circadian regulation of gene expression"/>
    <property type="evidence" value="ECO:0007669"/>
    <property type="project" value="InterPro"/>
</dbReference>
<dbReference type="CDD" id="cd19736">
    <property type="entry name" value="bHLH-PAS_PASD1"/>
    <property type="match status" value="1"/>
</dbReference>
<dbReference type="FunFam" id="4.10.280.10:FF:000013">
    <property type="entry name" value="Circadian locomoter output cycles protein kaput"/>
    <property type="match status" value="1"/>
</dbReference>
<dbReference type="GO" id="GO:0046983">
    <property type="term" value="F:protein dimerization activity"/>
    <property type="evidence" value="ECO:0007669"/>
    <property type="project" value="InterPro"/>
</dbReference>
<dbReference type="eggNOG" id="KOG3561">
    <property type="taxonomic scope" value="Eukaryota"/>
</dbReference>
<dbReference type="SUPFAM" id="SSF47459">
    <property type="entry name" value="HLH, helix-loop-helix DNA-binding domain"/>
    <property type="match status" value="1"/>
</dbReference>
<dbReference type="Gene3D" id="4.10.280.10">
    <property type="entry name" value="Helix-loop-helix DNA-binding domain"/>
    <property type="match status" value="1"/>
</dbReference>